<organism evidence="2 3">
    <name type="scientific">Streptomyces capitiformicae</name>
    <dbReference type="NCBI Taxonomy" id="2014920"/>
    <lineage>
        <taxon>Bacteria</taxon>
        <taxon>Bacillati</taxon>
        <taxon>Actinomycetota</taxon>
        <taxon>Actinomycetes</taxon>
        <taxon>Kitasatosporales</taxon>
        <taxon>Streptomycetaceae</taxon>
        <taxon>Streptomyces</taxon>
    </lineage>
</organism>
<gene>
    <name evidence="2" type="ORF">GCM10017771_92430</name>
</gene>
<comment type="caution">
    <text evidence="2">The sequence shown here is derived from an EMBL/GenBank/DDBJ whole genome shotgun (WGS) entry which is preliminary data.</text>
</comment>
<name>A0A918ZT34_9ACTN</name>
<evidence type="ECO:0000313" key="2">
    <source>
        <dbReference type="EMBL" id="GHE68692.1"/>
    </source>
</evidence>
<keyword evidence="3" id="KW-1185">Reference proteome</keyword>
<reference evidence="2" key="1">
    <citation type="journal article" date="2014" name="Int. J. Syst. Evol. Microbiol.">
        <title>Complete genome sequence of Corynebacterium casei LMG S-19264T (=DSM 44701T), isolated from a smear-ripened cheese.</title>
        <authorList>
            <consortium name="US DOE Joint Genome Institute (JGI-PGF)"/>
            <person name="Walter F."/>
            <person name="Albersmeier A."/>
            <person name="Kalinowski J."/>
            <person name="Ruckert C."/>
        </authorList>
    </citation>
    <scope>NUCLEOTIDE SEQUENCE</scope>
    <source>
        <strain evidence="2">CGMCC 4.7403</strain>
    </source>
</reference>
<protein>
    <submittedName>
        <fullName evidence="2">Uncharacterized protein</fullName>
    </submittedName>
</protein>
<dbReference type="AlphaFoldDB" id="A0A918ZT34"/>
<proteinExistence type="predicted"/>
<evidence type="ECO:0000256" key="1">
    <source>
        <dbReference type="SAM" id="MobiDB-lite"/>
    </source>
</evidence>
<dbReference type="EMBL" id="BNAT01000071">
    <property type="protein sequence ID" value="GHE68692.1"/>
    <property type="molecule type" value="Genomic_DNA"/>
</dbReference>
<feature type="region of interest" description="Disordered" evidence="1">
    <location>
        <begin position="1"/>
        <end position="75"/>
    </location>
</feature>
<feature type="compositionally biased region" description="Basic and acidic residues" evidence="1">
    <location>
        <begin position="11"/>
        <end position="21"/>
    </location>
</feature>
<accession>A0A918ZT34</accession>
<sequence>MPSGPPARSTRAREAAAEQKVRNKALRPMPVGPVSSTAEAGPEQARGMWSISAESGADLPASGSSGPMTGGAEGCAGEARGRFTLPPNDLGGEMARCCAKK</sequence>
<reference evidence="2" key="2">
    <citation type="submission" date="2020-09" db="EMBL/GenBank/DDBJ databases">
        <authorList>
            <person name="Sun Q."/>
            <person name="Zhou Y."/>
        </authorList>
    </citation>
    <scope>NUCLEOTIDE SEQUENCE</scope>
    <source>
        <strain evidence="2">CGMCC 4.7403</strain>
    </source>
</reference>
<evidence type="ECO:0000313" key="3">
    <source>
        <dbReference type="Proteomes" id="UP000603227"/>
    </source>
</evidence>
<dbReference type="Proteomes" id="UP000603227">
    <property type="component" value="Unassembled WGS sequence"/>
</dbReference>